<accession>A0A5J4PSA6</accession>
<dbReference type="AlphaFoldDB" id="A0A5J4PSA6"/>
<reference evidence="1" key="1">
    <citation type="submission" date="2019-03" db="EMBL/GenBank/DDBJ databases">
        <title>Single cell metagenomics reveals metabolic interactions within the superorganism composed of flagellate Streblomastix strix and complex community of Bacteroidetes bacteria on its surface.</title>
        <authorList>
            <person name="Treitli S.C."/>
            <person name="Kolisko M."/>
            <person name="Husnik F."/>
            <person name="Keeling P."/>
            <person name="Hampl V."/>
        </authorList>
    </citation>
    <scope>NUCLEOTIDE SEQUENCE</scope>
    <source>
        <strain evidence="1">STM</strain>
    </source>
</reference>
<dbReference type="Pfam" id="PF10626">
    <property type="entry name" value="TraO"/>
    <property type="match status" value="1"/>
</dbReference>
<dbReference type="InterPro" id="IPR018899">
    <property type="entry name" value="Conjug_transposon_Tra0"/>
</dbReference>
<protein>
    <recommendedName>
        <fullName evidence="2">Conjugative transposon protein TraO</fullName>
    </recommendedName>
</protein>
<comment type="caution">
    <text evidence="1">The sequence shown here is derived from an EMBL/GenBank/DDBJ whole genome shotgun (WGS) entry which is preliminary data.</text>
</comment>
<organism evidence="1">
    <name type="scientific">termite gut metagenome</name>
    <dbReference type="NCBI Taxonomy" id="433724"/>
    <lineage>
        <taxon>unclassified sequences</taxon>
        <taxon>metagenomes</taxon>
        <taxon>organismal metagenomes</taxon>
    </lineage>
</organism>
<evidence type="ECO:0000313" key="1">
    <source>
        <dbReference type="EMBL" id="KAA6311163.1"/>
    </source>
</evidence>
<proteinExistence type="predicted"/>
<evidence type="ECO:0008006" key="2">
    <source>
        <dbReference type="Google" id="ProtNLM"/>
    </source>
</evidence>
<name>A0A5J4PSA6_9ZZZZ</name>
<gene>
    <name evidence="1" type="ORF">EZS27_037659</name>
</gene>
<dbReference type="EMBL" id="SNRY01007073">
    <property type="protein sequence ID" value="KAA6311163.1"/>
    <property type="molecule type" value="Genomic_DNA"/>
</dbReference>
<sequence>MKRITFLIALCLALSGQAKAQRYLPGGQGIQLTAGAVDGFKLKQKAGQVFSAGIALSTYTKHGNCWVLGGEYLQKQYGYKEWLIPVSQFTAEGGYYLKFLSDPSKTFFFSLGTSVVAGYETINWSEKRLFDGATITNDDNFLCGGAVTFEIETYLTDRLVLLLNARERIVSGSSVNKFHFQGGIGIKVIIN</sequence>